<sequence>MFLVRLALFELFELKKSSARSVTWVKLRGPEKWWPGGEQLDTVNVRATTISVSRKARLWNV</sequence>
<proteinExistence type="predicted"/>
<gene>
    <name evidence="1" type="ORF">SBA1_1710003</name>
</gene>
<organism evidence="1 2">
    <name type="scientific">Candidatus Sulfotelmatobacter kueseliae</name>
    <dbReference type="NCBI Taxonomy" id="2042962"/>
    <lineage>
        <taxon>Bacteria</taxon>
        <taxon>Pseudomonadati</taxon>
        <taxon>Acidobacteriota</taxon>
        <taxon>Terriglobia</taxon>
        <taxon>Terriglobales</taxon>
        <taxon>Candidatus Korobacteraceae</taxon>
        <taxon>Candidatus Sulfotelmatobacter</taxon>
    </lineage>
</organism>
<dbReference type="AlphaFoldDB" id="A0A2U3KBZ6"/>
<evidence type="ECO:0000313" key="1">
    <source>
        <dbReference type="EMBL" id="SPF37186.1"/>
    </source>
</evidence>
<reference evidence="2" key="1">
    <citation type="submission" date="2018-02" db="EMBL/GenBank/DDBJ databases">
        <authorList>
            <person name="Hausmann B."/>
        </authorList>
    </citation>
    <scope>NUCLEOTIDE SEQUENCE [LARGE SCALE GENOMIC DNA]</scope>
    <source>
        <strain evidence="2">Peat soil MAG SbA1</strain>
    </source>
</reference>
<dbReference type="Proteomes" id="UP000238701">
    <property type="component" value="Unassembled WGS sequence"/>
</dbReference>
<protein>
    <submittedName>
        <fullName evidence="1">Uncharacterized protein</fullName>
    </submittedName>
</protein>
<dbReference type="EMBL" id="OMOD01000081">
    <property type="protein sequence ID" value="SPF37186.1"/>
    <property type="molecule type" value="Genomic_DNA"/>
</dbReference>
<accession>A0A2U3KBZ6</accession>
<evidence type="ECO:0000313" key="2">
    <source>
        <dbReference type="Proteomes" id="UP000238701"/>
    </source>
</evidence>
<name>A0A2U3KBZ6_9BACT</name>